<feature type="transmembrane region" description="Helical" evidence="2">
    <location>
        <begin position="16"/>
        <end position="33"/>
    </location>
</feature>
<dbReference type="InterPro" id="IPR021682">
    <property type="entry name" value="DUF2933"/>
</dbReference>
<evidence type="ECO:0000313" key="3">
    <source>
        <dbReference type="EMBL" id="NRT57276.1"/>
    </source>
</evidence>
<sequence>MNPPVEDAGTPRSRRPVTVALLMVALIVVFYLLREHWGHVAGLWPYLLLLACPVLHLFHGHGGHRHHGTHHSSGTDQGPRGG</sequence>
<proteinExistence type="predicted"/>
<comment type="caution">
    <text evidence="3">The sequence shown here is derived from an EMBL/GenBank/DDBJ whole genome shotgun (WGS) entry which is preliminary data.</text>
</comment>
<evidence type="ECO:0000256" key="1">
    <source>
        <dbReference type="SAM" id="MobiDB-lite"/>
    </source>
</evidence>
<accession>A0ABX2G6A6</accession>
<dbReference type="RefSeq" id="WP_173806276.1">
    <property type="nucleotide sequence ID" value="NZ_JABSNM010000014.1"/>
</dbReference>
<dbReference type="EMBL" id="JABSNM010000014">
    <property type="protein sequence ID" value="NRT57276.1"/>
    <property type="molecule type" value="Genomic_DNA"/>
</dbReference>
<evidence type="ECO:0000256" key="2">
    <source>
        <dbReference type="SAM" id="Phobius"/>
    </source>
</evidence>
<dbReference type="Pfam" id="PF11666">
    <property type="entry name" value="DUF2933"/>
    <property type="match status" value="1"/>
</dbReference>
<keyword evidence="2" id="KW-0812">Transmembrane</keyword>
<feature type="region of interest" description="Disordered" evidence="1">
    <location>
        <begin position="62"/>
        <end position="82"/>
    </location>
</feature>
<dbReference type="Proteomes" id="UP001516061">
    <property type="component" value="Unassembled WGS sequence"/>
</dbReference>
<keyword evidence="4" id="KW-1185">Reference proteome</keyword>
<keyword evidence="2" id="KW-1133">Transmembrane helix</keyword>
<organism evidence="3 4">
    <name type="scientific">Sphaerotilus uruguayifluvii</name>
    <dbReference type="NCBI Taxonomy" id="2735897"/>
    <lineage>
        <taxon>Bacteria</taxon>
        <taxon>Pseudomonadati</taxon>
        <taxon>Pseudomonadota</taxon>
        <taxon>Betaproteobacteria</taxon>
        <taxon>Burkholderiales</taxon>
        <taxon>Sphaerotilaceae</taxon>
        <taxon>Sphaerotilus</taxon>
    </lineage>
</organism>
<evidence type="ECO:0008006" key="5">
    <source>
        <dbReference type="Google" id="ProtNLM"/>
    </source>
</evidence>
<reference evidence="3 4" key="1">
    <citation type="submission" date="2020-05" db="EMBL/GenBank/DDBJ databases">
        <title>Genomic Encyclopedia of Type Strains, Phase IV (KMG-V): Genome sequencing to study the core and pangenomes of soil and plant-associated prokaryotes.</title>
        <authorList>
            <person name="Whitman W."/>
        </authorList>
    </citation>
    <scope>NUCLEOTIDE SEQUENCE [LARGE SCALE GENOMIC DNA]</scope>
    <source>
        <strain evidence="3 4">C29</strain>
    </source>
</reference>
<gene>
    <name evidence="3" type="ORF">HNQ01_003031</name>
</gene>
<keyword evidence="2" id="KW-0472">Membrane</keyword>
<protein>
    <recommendedName>
        <fullName evidence="5">DUF2933 domain-containing protein</fullName>
    </recommendedName>
</protein>
<feature type="transmembrane region" description="Helical" evidence="2">
    <location>
        <begin position="39"/>
        <end position="58"/>
    </location>
</feature>
<name>A0ABX2G6A6_9BURK</name>
<evidence type="ECO:0000313" key="4">
    <source>
        <dbReference type="Proteomes" id="UP001516061"/>
    </source>
</evidence>